<evidence type="ECO:0000313" key="2">
    <source>
        <dbReference type="Proteomes" id="UP000078512"/>
    </source>
</evidence>
<feature type="non-terminal residue" evidence="1">
    <location>
        <position position="1"/>
    </location>
</feature>
<evidence type="ECO:0000313" key="1">
    <source>
        <dbReference type="EMBL" id="OAQ21993.1"/>
    </source>
</evidence>
<organism evidence="1 2">
    <name type="scientific">Linnemannia elongata AG-77</name>
    <dbReference type="NCBI Taxonomy" id="1314771"/>
    <lineage>
        <taxon>Eukaryota</taxon>
        <taxon>Fungi</taxon>
        <taxon>Fungi incertae sedis</taxon>
        <taxon>Mucoromycota</taxon>
        <taxon>Mortierellomycotina</taxon>
        <taxon>Mortierellomycetes</taxon>
        <taxon>Mortierellales</taxon>
        <taxon>Mortierellaceae</taxon>
        <taxon>Linnemannia</taxon>
    </lineage>
</organism>
<dbReference type="Proteomes" id="UP000078512">
    <property type="component" value="Unassembled WGS sequence"/>
</dbReference>
<dbReference type="OrthoDB" id="10545420at2759"/>
<reference evidence="1 2" key="1">
    <citation type="submission" date="2016-05" db="EMBL/GenBank/DDBJ databases">
        <title>Genome sequencing reveals origins of a unique bacterial endosymbiosis in the earliest lineages of terrestrial Fungi.</title>
        <authorList>
            <consortium name="DOE Joint Genome Institute"/>
            <person name="Uehling J."/>
            <person name="Gryganskyi A."/>
            <person name="Hameed K."/>
            <person name="Tschaplinski T."/>
            <person name="Misztal P."/>
            <person name="Wu S."/>
            <person name="Desiro A."/>
            <person name="Vande Pol N."/>
            <person name="Du Z.-Y."/>
            <person name="Zienkiewicz A."/>
            <person name="Zienkiewicz K."/>
            <person name="Morin E."/>
            <person name="Tisserant E."/>
            <person name="Splivallo R."/>
            <person name="Hainaut M."/>
            <person name="Henrissat B."/>
            <person name="Ohm R."/>
            <person name="Kuo A."/>
            <person name="Yan J."/>
            <person name="Lipzen A."/>
            <person name="Nolan M."/>
            <person name="Labutti K."/>
            <person name="Barry K."/>
            <person name="Goldstein A."/>
            <person name="Labbe J."/>
            <person name="Schadt C."/>
            <person name="Tuskan G."/>
            <person name="Grigoriev I."/>
            <person name="Martin F."/>
            <person name="Vilgalys R."/>
            <person name="Bonito G."/>
        </authorList>
    </citation>
    <scope>NUCLEOTIDE SEQUENCE [LARGE SCALE GENOMIC DNA]</scope>
    <source>
        <strain evidence="1 2">AG-77</strain>
    </source>
</reference>
<dbReference type="AlphaFoldDB" id="A0A197JA83"/>
<proteinExistence type="predicted"/>
<keyword evidence="2" id="KW-1185">Reference proteome</keyword>
<sequence length="239" mass="27165">DDKDRKERIRKSKRLWARKTRLRHKAEEAALGSTLIATSTTSRTIKLPSHESLTRTISFAEPSQDHHSLLSKNIFTSALQEDLHSLQMNDVKGIRLDEKARRHVRVKKGYRIDVKSESNLIEMRTRTTSFSSARVTVKPGETHQIHGPDGIVCDIFVKSIVDTKYKPVRCRKSSKAHNAFSVVDDGLLTYYGFATDIRNSHRGCGKNVEFLPLHHPRLAVLSDLIQKQERARMNAGVDT</sequence>
<accession>A0A197JA83</accession>
<gene>
    <name evidence="1" type="ORF">K457DRAFT_26530</name>
</gene>
<name>A0A197JA83_9FUNG</name>
<dbReference type="EMBL" id="KV442332">
    <property type="protein sequence ID" value="OAQ21993.1"/>
    <property type="molecule type" value="Genomic_DNA"/>
</dbReference>
<protein>
    <submittedName>
        <fullName evidence="1">Uncharacterized protein</fullName>
    </submittedName>
</protein>